<reference evidence="5" key="1">
    <citation type="submission" date="2023-07" db="EMBL/GenBank/DDBJ databases">
        <title>Mucosal microbiota of week-old chicken and adult hens.</title>
        <authorList>
            <person name="Volf J."/>
            <person name="Karasova D."/>
            <person name="Crhanova M."/>
            <person name="Faldynova M."/>
            <person name="Prikrylova H."/>
            <person name="Zeman M."/>
            <person name="Babak V."/>
            <person name="Rajova J."/>
            <person name="Rychlik I."/>
        </authorList>
    </citation>
    <scope>NUCLEOTIDE SEQUENCE</scope>
    <source>
        <strain evidence="5">ET902</strain>
    </source>
</reference>
<sequence length="557" mass="63760">MRNIRYKYLFVILSVVFITTLENLYAQNAVNTYAVRVTENDIDVTHLINGYQIYIKKKPSVAGYRLLLRLPNGESSYLYINNTGSSNAVINIRNTDFHNTLGEVFQAFIPDTLYLNSRNANSVFTLRDNINIILESYDANNNKLLDSEIVLRINDEHQTSPTITLRNVEKEGDLYAFYLYYSGGDNGKYAFYVREGKTNNSYKLINTSFGSTVNSDNSAVVLEDTFNRELGKKLYIKAYFKQLPEDRYLSFNVFNTKGESFTYPIDYCLETTNVQKETLPPQMPSGGKEGPVQIRPVDNSNRVIEQSTNELIVKRDTPVNNDGDIKILSSAPIIEKEEPKKEQVNNSDKKNHYYDGEAMETLINASKAFNTPNNYADDTDELTKSIKSVIDRYKYEGSIDLVIVLDTTESMHPYLKAVKRDIRGIVRDLFDNNKGSRIGFLLYRDVKDTYFTKRIDFTDSINTINREVNYFYAAGGGDKAEPMYEAVQEALEKFDYINEKKLLIVITDAPAKVIGRANLALNTETAREKGITIEFILTSEIEEEEDTSDDYLYYFTF</sequence>
<accession>A0ABT8Z1F5</accession>
<dbReference type="PANTHER" id="PTHR47763">
    <property type="entry name" value="ALPHA-PROTEIN KINASE VWKA"/>
    <property type="match status" value="1"/>
</dbReference>
<evidence type="ECO:0000259" key="4">
    <source>
        <dbReference type="PROSITE" id="PS50234"/>
    </source>
</evidence>
<proteinExistence type="predicted"/>
<feature type="domain" description="VWFA" evidence="4">
    <location>
        <begin position="400"/>
        <end position="536"/>
    </location>
</feature>
<keyword evidence="3" id="KW-0732">Signal</keyword>
<dbReference type="InterPro" id="IPR052969">
    <property type="entry name" value="Thr-specific_kinase-like"/>
</dbReference>
<evidence type="ECO:0000313" key="5">
    <source>
        <dbReference type="EMBL" id="MDO7021363.1"/>
    </source>
</evidence>
<dbReference type="EMBL" id="JAUPBM010000187">
    <property type="protein sequence ID" value="MDO7021363.1"/>
    <property type="molecule type" value="Genomic_DNA"/>
</dbReference>
<keyword evidence="2" id="KW-0964">Secreted</keyword>
<keyword evidence="6" id="KW-1185">Reference proteome</keyword>
<evidence type="ECO:0000256" key="3">
    <source>
        <dbReference type="ARBA" id="ARBA00022729"/>
    </source>
</evidence>
<evidence type="ECO:0000256" key="1">
    <source>
        <dbReference type="ARBA" id="ARBA00004613"/>
    </source>
</evidence>
<dbReference type="PANTHER" id="PTHR47763:SF1">
    <property type="entry name" value="DUF659 DOMAIN-CONTAINING PROTEIN"/>
    <property type="match status" value="1"/>
</dbReference>
<gene>
    <name evidence="5" type="ORF">Q5M86_11330</name>
</gene>
<dbReference type="InterPro" id="IPR036465">
    <property type="entry name" value="vWFA_dom_sf"/>
</dbReference>
<dbReference type="Proteomes" id="UP001175147">
    <property type="component" value="Unassembled WGS sequence"/>
</dbReference>
<comment type="subcellular location">
    <subcellularLocation>
        <location evidence="1">Secreted</location>
    </subcellularLocation>
</comment>
<organism evidence="5 6">
    <name type="scientific">Brachyspira innocens</name>
    <dbReference type="NCBI Taxonomy" id="13264"/>
    <lineage>
        <taxon>Bacteria</taxon>
        <taxon>Pseudomonadati</taxon>
        <taxon>Spirochaetota</taxon>
        <taxon>Spirochaetia</taxon>
        <taxon>Brachyspirales</taxon>
        <taxon>Brachyspiraceae</taxon>
        <taxon>Brachyspira</taxon>
    </lineage>
</organism>
<dbReference type="CDD" id="cd00198">
    <property type="entry name" value="vWFA"/>
    <property type="match status" value="1"/>
</dbReference>
<protein>
    <submittedName>
        <fullName evidence="5">VWA domain-containing protein</fullName>
    </submittedName>
</protein>
<evidence type="ECO:0000256" key="2">
    <source>
        <dbReference type="ARBA" id="ARBA00022525"/>
    </source>
</evidence>
<comment type="caution">
    <text evidence="5">The sequence shown here is derived from an EMBL/GenBank/DDBJ whole genome shotgun (WGS) entry which is preliminary data.</text>
</comment>
<dbReference type="Pfam" id="PF25106">
    <property type="entry name" value="VWA_4"/>
    <property type="match status" value="1"/>
</dbReference>
<dbReference type="Gene3D" id="3.40.50.410">
    <property type="entry name" value="von Willebrand factor, type A domain"/>
    <property type="match status" value="1"/>
</dbReference>
<dbReference type="PROSITE" id="PS50234">
    <property type="entry name" value="VWFA"/>
    <property type="match status" value="1"/>
</dbReference>
<name>A0ABT8Z1F5_9SPIR</name>
<dbReference type="InterPro" id="IPR056861">
    <property type="entry name" value="HMCN1-like_VWA"/>
</dbReference>
<dbReference type="InterPro" id="IPR002035">
    <property type="entry name" value="VWF_A"/>
</dbReference>
<dbReference type="SUPFAM" id="SSF53300">
    <property type="entry name" value="vWA-like"/>
    <property type="match status" value="1"/>
</dbReference>
<dbReference type="RefSeq" id="WP_304385345.1">
    <property type="nucleotide sequence ID" value="NZ_JAUPBL010000045.1"/>
</dbReference>
<evidence type="ECO:0000313" key="6">
    <source>
        <dbReference type="Proteomes" id="UP001175147"/>
    </source>
</evidence>